<evidence type="ECO:0000313" key="2">
    <source>
        <dbReference type="EMBL" id="AHG01061.1"/>
    </source>
</evidence>
<dbReference type="SUPFAM" id="SSF49764">
    <property type="entry name" value="HSP20-like chaperones"/>
    <property type="match status" value="1"/>
</dbReference>
<protein>
    <submittedName>
        <fullName evidence="2">Uncharacterized protein</fullName>
    </submittedName>
</protein>
<gene>
    <name evidence="2" type="ORF">HALLA_14925</name>
</gene>
<dbReference type="InterPro" id="IPR008633">
    <property type="entry name" value="GvpH"/>
</dbReference>
<dbReference type="CDD" id="cd06464">
    <property type="entry name" value="ACD_sHsps-like"/>
    <property type="match status" value="1"/>
</dbReference>
<feature type="compositionally biased region" description="Basic and acidic residues" evidence="1">
    <location>
        <begin position="129"/>
        <end position="144"/>
    </location>
</feature>
<feature type="region of interest" description="Disordered" evidence="1">
    <location>
        <begin position="1"/>
        <end position="70"/>
    </location>
</feature>
<proteinExistence type="predicted"/>
<dbReference type="GeneID" id="25145718"/>
<accession>W0JQQ1</accession>
<keyword evidence="3" id="KW-1185">Reference proteome</keyword>
<feature type="compositionally biased region" description="Basic and acidic residues" evidence="1">
    <location>
        <begin position="30"/>
        <end position="43"/>
    </location>
</feature>
<dbReference type="Pfam" id="PF05455">
    <property type="entry name" value="GvpH"/>
    <property type="match status" value="1"/>
</dbReference>
<sequence length="261" mass="28099">MSDEPPSDDERPDESSDDHRESQPDEADDPHDGEPSLPDERRPPIGPESTDDWSSAEPTGADDPEDGHWLSSLLNLLDSLDRTASASGSGRAGGRSRFGLEYDVSIGSGLDPTGSDSARRSSNRPSRISRGDAARRDTAEERPSRTRRRRSSLSTHRVTTRTYDDELLVIADVSGVDPETVTVGFDGSDDDPTLVVGVGDRELERVDVPWDRSSVEAGARIKNGVLTVTVSTSHRDGATDTASEGSSATEHDDESGGDRRE</sequence>
<feature type="compositionally biased region" description="Acidic residues" evidence="1">
    <location>
        <begin position="1"/>
        <end position="12"/>
    </location>
</feature>
<dbReference type="STRING" id="797299.HALLA_14925"/>
<dbReference type="AlphaFoldDB" id="W0JQQ1"/>
<evidence type="ECO:0000256" key="1">
    <source>
        <dbReference type="SAM" id="MobiDB-lite"/>
    </source>
</evidence>
<organism evidence="2 3">
    <name type="scientific">Halostagnicola larsenii XH-48</name>
    <dbReference type="NCBI Taxonomy" id="797299"/>
    <lineage>
        <taxon>Archaea</taxon>
        <taxon>Methanobacteriati</taxon>
        <taxon>Methanobacteriota</taxon>
        <taxon>Stenosarchaea group</taxon>
        <taxon>Halobacteria</taxon>
        <taxon>Halobacteriales</taxon>
        <taxon>Natrialbaceae</taxon>
        <taxon>Halostagnicola</taxon>
    </lineage>
</organism>
<dbReference type="OrthoDB" id="170746at2157"/>
<dbReference type="KEGG" id="hlr:HALLA_14925"/>
<reference evidence="2 3" key="1">
    <citation type="submission" date="2014-01" db="EMBL/GenBank/DDBJ databases">
        <authorList>
            <consortium name="DOE Joint Genome Institute"/>
            <person name="Anderson I."/>
            <person name="Huntemann M."/>
            <person name="Han J."/>
            <person name="Chen A."/>
            <person name="Kyrpides N."/>
            <person name="Mavromatis K."/>
            <person name="Markowitz V."/>
            <person name="Palaniappan K."/>
            <person name="Ivanova N."/>
            <person name="Schaumberg A."/>
            <person name="Pati A."/>
            <person name="Liolios K."/>
            <person name="Nordberg H.P."/>
            <person name="Cantor M.N."/>
            <person name="Hua S.X."/>
            <person name="Woyke T."/>
        </authorList>
    </citation>
    <scope>NUCLEOTIDE SEQUENCE [LARGE SCALE GENOMIC DNA]</scope>
    <source>
        <strain evidence="2 3">XH-48</strain>
    </source>
</reference>
<feature type="region of interest" description="Disordered" evidence="1">
    <location>
        <begin position="104"/>
        <end position="158"/>
    </location>
</feature>
<feature type="region of interest" description="Disordered" evidence="1">
    <location>
        <begin position="230"/>
        <end position="261"/>
    </location>
</feature>
<dbReference type="InterPro" id="IPR008978">
    <property type="entry name" value="HSP20-like_chaperone"/>
</dbReference>
<dbReference type="Proteomes" id="UP000019024">
    <property type="component" value="Chromosome"/>
</dbReference>
<dbReference type="HOGENOM" id="CLU_093036_0_0_2"/>
<dbReference type="EMBL" id="CP007055">
    <property type="protein sequence ID" value="AHG01061.1"/>
    <property type="molecule type" value="Genomic_DNA"/>
</dbReference>
<dbReference type="RefSeq" id="WP_084568980.1">
    <property type="nucleotide sequence ID" value="NZ_CP007055.1"/>
</dbReference>
<feature type="compositionally biased region" description="Basic and acidic residues" evidence="1">
    <location>
        <begin position="13"/>
        <end position="23"/>
    </location>
</feature>
<evidence type="ECO:0000313" key="3">
    <source>
        <dbReference type="Proteomes" id="UP000019024"/>
    </source>
</evidence>
<name>W0JQQ1_9EURY</name>
<dbReference type="eggNOG" id="arCOG01833">
    <property type="taxonomic scope" value="Archaea"/>
</dbReference>